<evidence type="ECO:0000256" key="2">
    <source>
        <dbReference type="ARBA" id="ARBA00022475"/>
    </source>
</evidence>
<feature type="transmembrane region" description="Helical" evidence="6">
    <location>
        <begin position="166"/>
        <end position="187"/>
    </location>
</feature>
<organism evidence="8 9">
    <name type="scientific">Clostridium magnum DSM 2767</name>
    <dbReference type="NCBI Taxonomy" id="1121326"/>
    <lineage>
        <taxon>Bacteria</taxon>
        <taxon>Bacillati</taxon>
        <taxon>Bacillota</taxon>
        <taxon>Clostridia</taxon>
        <taxon>Eubacteriales</taxon>
        <taxon>Clostridiaceae</taxon>
        <taxon>Clostridium</taxon>
    </lineage>
</organism>
<comment type="subcellular location">
    <subcellularLocation>
        <location evidence="1">Cell membrane</location>
        <topology evidence="1">Multi-pass membrane protein</topology>
    </subcellularLocation>
</comment>
<name>A0A162S5N8_9CLOT</name>
<dbReference type="Pfam" id="PF10035">
    <property type="entry name" value="DUF2179"/>
    <property type="match status" value="1"/>
</dbReference>
<dbReference type="PIRSF" id="PIRSF006483">
    <property type="entry name" value="Membrane_protein_YitT"/>
    <property type="match status" value="1"/>
</dbReference>
<dbReference type="InterPro" id="IPR015867">
    <property type="entry name" value="N-reg_PII/ATP_PRibTrfase_C"/>
</dbReference>
<dbReference type="EMBL" id="LWAE01000004">
    <property type="protein sequence ID" value="KZL90809.1"/>
    <property type="molecule type" value="Genomic_DNA"/>
</dbReference>
<gene>
    <name evidence="8" type="ORF">CLMAG_37200</name>
</gene>
<evidence type="ECO:0000256" key="1">
    <source>
        <dbReference type="ARBA" id="ARBA00004651"/>
    </source>
</evidence>
<dbReference type="Proteomes" id="UP000076603">
    <property type="component" value="Unassembled WGS sequence"/>
</dbReference>
<dbReference type="GO" id="GO:0005886">
    <property type="term" value="C:plasma membrane"/>
    <property type="evidence" value="ECO:0007669"/>
    <property type="project" value="UniProtKB-SubCell"/>
</dbReference>
<dbReference type="PANTHER" id="PTHR33545:SF5">
    <property type="entry name" value="UPF0750 MEMBRANE PROTEIN YITT"/>
    <property type="match status" value="1"/>
</dbReference>
<feature type="transmembrane region" description="Helical" evidence="6">
    <location>
        <begin position="193"/>
        <end position="212"/>
    </location>
</feature>
<accession>A0A162S5N8</accession>
<evidence type="ECO:0000256" key="4">
    <source>
        <dbReference type="ARBA" id="ARBA00022989"/>
    </source>
</evidence>
<dbReference type="CDD" id="cd16380">
    <property type="entry name" value="YitT_C"/>
    <property type="match status" value="1"/>
</dbReference>
<feature type="transmembrane region" description="Helical" evidence="6">
    <location>
        <begin position="62"/>
        <end position="90"/>
    </location>
</feature>
<dbReference type="PATRIC" id="fig|1121326.3.peg.3764"/>
<reference evidence="8 9" key="1">
    <citation type="submission" date="2016-04" db="EMBL/GenBank/DDBJ databases">
        <title>Genome sequence of Clostridium magnum DSM 2767.</title>
        <authorList>
            <person name="Poehlein A."/>
            <person name="Uhlig R."/>
            <person name="Fischer R."/>
            <person name="Bahl H."/>
            <person name="Daniel R."/>
        </authorList>
    </citation>
    <scope>NUCLEOTIDE SEQUENCE [LARGE SCALE GENOMIC DNA]</scope>
    <source>
        <strain evidence="8 9">DSM 2767</strain>
    </source>
</reference>
<evidence type="ECO:0000256" key="3">
    <source>
        <dbReference type="ARBA" id="ARBA00022692"/>
    </source>
</evidence>
<comment type="caution">
    <text evidence="8">The sequence shown here is derived from an EMBL/GenBank/DDBJ whole genome shotgun (WGS) entry which is preliminary data.</text>
</comment>
<keyword evidence="2" id="KW-1003">Cell membrane</keyword>
<dbReference type="InterPro" id="IPR003740">
    <property type="entry name" value="YitT"/>
</dbReference>
<feature type="transmembrane region" description="Helical" evidence="6">
    <location>
        <begin position="28"/>
        <end position="50"/>
    </location>
</feature>
<protein>
    <recommendedName>
        <fullName evidence="7">DUF2179 domain-containing protein</fullName>
    </recommendedName>
</protein>
<keyword evidence="4 6" id="KW-1133">Transmembrane helix</keyword>
<feature type="domain" description="DUF2179" evidence="7">
    <location>
        <begin position="241"/>
        <end position="295"/>
    </location>
</feature>
<evidence type="ECO:0000256" key="6">
    <source>
        <dbReference type="SAM" id="Phobius"/>
    </source>
</evidence>
<dbReference type="InterPro" id="IPR019264">
    <property type="entry name" value="DUF2179"/>
</dbReference>
<evidence type="ECO:0000256" key="5">
    <source>
        <dbReference type="ARBA" id="ARBA00023136"/>
    </source>
</evidence>
<dbReference type="InterPro" id="IPR051461">
    <property type="entry name" value="UPF0750_membrane"/>
</dbReference>
<keyword evidence="5 6" id="KW-0472">Membrane</keyword>
<evidence type="ECO:0000313" key="8">
    <source>
        <dbReference type="EMBL" id="KZL90809.1"/>
    </source>
</evidence>
<evidence type="ECO:0000313" key="9">
    <source>
        <dbReference type="Proteomes" id="UP000076603"/>
    </source>
</evidence>
<evidence type="ECO:0000259" key="7">
    <source>
        <dbReference type="Pfam" id="PF10035"/>
    </source>
</evidence>
<proteinExistence type="predicted"/>
<keyword evidence="3 6" id="KW-0812">Transmembrane</keyword>
<keyword evidence="9" id="KW-1185">Reference proteome</keyword>
<dbReference type="AlphaFoldDB" id="A0A162S5N8"/>
<dbReference type="PANTHER" id="PTHR33545">
    <property type="entry name" value="UPF0750 MEMBRANE PROTEIN YITT-RELATED"/>
    <property type="match status" value="1"/>
</dbReference>
<sequence>MLLYIRYFVDKKDFEEAYEYMFIKKEKVLRLLTVIIGSLIYSIGVNLFIVPHKLLSGGVAGVAIIFQYLTGIQSGYFVILINIPIFLIGIKAIDKEFGVFSFIGMTAMSLSLIFTRNLYNLYYIPDSLIASLCGGLLTGLGAGIIFKSRASQGGTDIIAVVVKKKYGISIGRIAFMINVVIVAMGMFMGSLEVAVYTLIAMYMNATIVDKFIQGFDKEKVVFIVTGECDKVKQAILESLGRGVTYLYGEGAYTGDRKKVIYCILSPRELERAKNLIENIDCTAVVSVMDTTEVRGKGFRAAAF</sequence>
<feature type="transmembrane region" description="Helical" evidence="6">
    <location>
        <begin position="97"/>
        <end position="115"/>
    </location>
</feature>
<dbReference type="Gene3D" id="3.30.70.120">
    <property type="match status" value="1"/>
</dbReference>
<feature type="transmembrane region" description="Helical" evidence="6">
    <location>
        <begin position="127"/>
        <end position="146"/>
    </location>
</feature>
<dbReference type="Pfam" id="PF02588">
    <property type="entry name" value="YitT_membrane"/>
    <property type="match status" value="1"/>
</dbReference>